<evidence type="ECO:0000256" key="1">
    <source>
        <dbReference type="SAM" id="MobiDB-lite"/>
    </source>
</evidence>
<keyword evidence="4" id="KW-1185">Reference proteome</keyword>
<feature type="compositionally biased region" description="Polar residues" evidence="1">
    <location>
        <begin position="226"/>
        <end position="248"/>
    </location>
</feature>
<feature type="compositionally biased region" description="Polar residues" evidence="1">
    <location>
        <begin position="269"/>
        <end position="301"/>
    </location>
</feature>
<gene>
    <name evidence="3" type="ORF">M9Y10_008326</name>
</gene>
<reference evidence="3 4" key="1">
    <citation type="submission" date="2024-04" db="EMBL/GenBank/DDBJ databases">
        <title>Tritrichomonas musculus Genome.</title>
        <authorList>
            <person name="Alves-Ferreira E."/>
            <person name="Grigg M."/>
            <person name="Lorenzi H."/>
            <person name="Galac M."/>
        </authorList>
    </citation>
    <scope>NUCLEOTIDE SEQUENCE [LARGE SCALE GENOMIC DNA]</scope>
    <source>
        <strain evidence="3 4">EAF2021</strain>
    </source>
</reference>
<feature type="region of interest" description="Disordered" evidence="1">
    <location>
        <begin position="528"/>
        <end position="550"/>
    </location>
</feature>
<dbReference type="Gene3D" id="1.25.10.10">
    <property type="entry name" value="Leucine-rich Repeat Variant"/>
    <property type="match status" value="1"/>
</dbReference>
<name>A0ABR2IY43_9EUKA</name>
<evidence type="ECO:0000313" key="4">
    <source>
        <dbReference type="Proteomes" id="UP001470230"/>
    </source>
</evidence>
<dbReference type="InterPro" id="IPR024395">
    <property type="entry name" value="CLASP_N_dom"/>
</dbReference>
<dbReference type="InterPro" id="IPR016024">
    <property type="entry name" value="ARM-type_fold"/>
</dbReference>
<comment type="caution">
    <text evidence="3">The sequence shown here is derived from an EMBL/GenBank/DDBJ whole genome shotgun (WGS) entry which is preliminary data.</text>
</comment>
<evidence type="ECO:0000259" key="2">
    <source>
        <dbReference type="Pfam" id="PF12348"/>
    </source>
</evidence>
<dbReference type="SUPFAM" id="SSF48371">
    <property type="entry name" value="ARM repeat"/>
    <property type="match status" value="1"/>
</dbReference>
<dbReference type="Pfam" id="PF12348">
    <property type="entry name" value="CLASP_N"/>
    <property type="match status" value="1"/>
</dbReference>
<protein>
    <recommendedName>
        <fullName evidence="2">CLASP N-terminal domain-containing protein</fullName>
    </recommendedName>
</protein>
<feature type="compositionally biased region" description="Low complexity" evidence="1">
    <location>
        <begin position="529"/>
        <end position="550"/>
    </location>
</feature>
<organism evidence="3 4">
    <name type="scientific">Tritrichomonas musculus</name>
    <dbReference type="NCBI Taxonomy" id="1915356"/>
    <lineage>
        <taxon>Eukaryota</taxon>
        <taxon>Metamonada</taxon>
        <taxon>Parabasalia</taxon>
        <taxon>Tritrichomonadida</taxon>
        <taxon>Tritrichomonadidae</taxon>
        <taxon>Tritrichomonas</taxon>
    </lineage>
</organism>
<feature type="region of interest" description="Disordered" evidence="1">
    <location>
        <begin position="226"/>
        <end position="323"/>
    </location>
</feature>
<evidence type="ECO:0000313" key="3">
    <source>
        <dbReference type="EMBL" id="KAK8870444.1"/>
    </source>
</evidence>
<sequence length="759" mass="84890">MTEKLNLEELVQKFNDPLKPYSKYEVESNQEAKVELEKIATSLQSKSDTKTQEQALQHILELLKGGIQYYQGGDLKSLAPYIASTLSDMRPMLVRMASLVVAAEALVLEDDFIPSIEQIFPSLLKQLTSNNQSVAHSCHLALLNISKHCMNRKVARLFLSNAPSPIPAYRQIAAECAHIIIETWPPQLASMLSKEASAVVSTLLEDPVDTVRDIAILAAKINRAPNSSNKLSKPVSTLPFTPAMTSKTNPKRETPQKLSPKPKQENRTAIETGTTTPKQATAQPSTPSKSYGFSPSTTPRSTQKRSISKQKSDEKPELETISSSNTNQAAFFKKHLDQIIKNNDYSTLDSSKDTLAESVLLSIKEIPNFNKWESTLEPLFDHYKEIFEPCLIDIMSSFEFQEGVIDFAAKKVGIQNLAESLVKAGKPRITDSFNFFVSVFRLNKYQINITAPISKLLQSLIKLNSHNPNVGYIEKVLKSEPDNDIKVNLQKILFNLSNSDGNNSKWQKELETLHSSFFDSNSNQYVQYSPDPSANIPDSPSSSSSNLSPSKMAITPASKVATLFFSQNLPDLITNGDEGQRIACLNFITAAMPKLRSVSFVTSLKPIVSSLINEEENLSTESPEEEEVKKKPCSWHKNAIECISRMMGDTNTLSDSLIMISDSNEQIAEILLEALHQFTIFATPQKILAIHKVLIKKLETYMNNENLSIRHYTLSIFAECRNKIPKDFLYQMKKNFTPAQIRLIELKSGRYRKKNGNNA</sequence>
<dbReference type="Proteomes" id="UP001470230">
    <property type="component" value="Unassembled WGS sequence"/>
</dbReference>
<feature type="domain" description="CLASP N-terminal" evidence="2">
    <location>
        <begin position="74"/>
        <end position="215"/>
    </location>
</feature>
<accession>A0ABR2IY43</accession>
<proteinExistence type="predicted"/>
<dbReference type="InterPro" id="IPR011989">
    <property type="entry name" value="ARM-like"/>
</dbReference>
<dbReference type="EMBL" id="JAPFFF010000014">
    <property type="protein sequence ID" value="KAK8870444.1"/>
    <property type="molecule type" value="Genomic_DNA"/>
</dbReference>